<dbReference type="Proteomes" id="UP000315783">
    <property type="component" value="Unassembled WGS sequence"/>
</dbReference>
<dbReference type="AlphaFoldDB" id="A0A545UUM7"/>
<evidence type="ECO:0000259" key="2">
    <source>
        <dbReference type="PROSITE" id="PS51184"/>
    </source>
</evidence>
<proteinExistence type="predicted"/>
<dbReference type="PROSITE" id="PS51184">
    <property type="entry name" value="JMJC"/>
    <property type="match status" value="1"/>
</dbReference>
<dbReference type="InterPro" id="IPR003347">
    <property type="entry name" value="JmjC_dom"/>
</dbReference>
<comment type="caution">
    <text evidence="3">The sequence shown here is derived from an EMBL/GenBank/DDBJ whole genome shotgun (WGS) entry which is preliminary data.</text>
</comment>
<organism evidence="3 4">
    <name type="scientific">Cordyceps javanica</name>
    <dbReference type="NCBI Taxonomy" id="43265"/>
    <lineage>
        <taxon>Eukaryota</taxon>
        <taxon>Fungi</taxon>
        <taxon>Dikarya</taxon>
        <taxon>Ascomycota</taxon>
        <taxon>Pezizomycotina</taxon>
        <taxon>Sordariomycetes</taxon>
        <taxon>Hypocreomycetidae</taxon>
        <taxon>Hypocreales</taxon>
        <taxon>Cordycipitaceae</taxon>
        <taxon>Cordyceps</taxon>
    </lineage>
</organism>
<dbReference type="STRING" id="43265.A0A545UUM7"/>
<evidence type="ECO:0000313" key="3">
    <source>
        <dbReference type="EMBL" id="TQV93160.1"/>
    </source>
</evidence>
<dbReference type="OrthoDB" id="47172at2759"/>
<feature type="region of interest" description="Disordered" evidence="1">
    <location>
        <begin position="315"/>
        <end position="334"/>
    </location>
</feature>
<protein>
    <submittedName>
        <fullName evidence="3">Jumonji domain-containing 5</fullName>
    </submittedName>
</protein>
<feature type="compositionally biased region" description="Polar residues" evidence="1">
    <location>
        <begin position="315"/>
        <end position="332"/>
    </location>
</feature>
<dbReference type="EMBL" id="SPUK01000013">
    <property type="protein sequence ID" value="TQV93160.1"/>
    <property type="molecule type" value="Genomic_DNA"/>
</dbReference>
<evidence type="ECO:0000313" key="4">
    <source>
        <dbReference type="Proteomes" id="UP000315783"/>
    </source>
</evidence>
<dbReference type="SMART" id="SM00558">
    <property type="entry name" value="JmjC"/>
    <property type="match status" value="1"/>
</dbReference>
<dbReference type="InterPro" id="IPR041667">
    <property type="entry name" value="Cupin_8"/>
</dbReference>
<sequence length="513" mass="58553">MSYHPFILPAFKRLLDRYHEATKELVEATDEETTDSDGQPISGGIEDFERQAIQNLLNRQAYYLLDTFEDAIAGTYEVGSFDDLVARRLKDIEFASHARLYAYRFDEAPSYWRQIYSDAQVLTTFHILLKEVNKRTPHEQRQAFLKALDEVVARLDQSIITAGGGRILDRAWIEGTIKQIDQVLRPISIFNFEEEFSELEPNGRPGLSRPCERHQGWNIDEFERHMREGHALAMATGTVGPEPIVFTDLTKDTWPALLDKKWVRPSYLLQETLGGRRLVPVEIGRSYAEAGWGQELLPFKEFLVRFIDRTIVGGDTTSSGADSPGTDANKSVPQPGYLAQHDLFRQIPALREDIMIPDFCWASVPSFHPFDPAKVKPTLQEPELNAWFGPAGTTTPLHTDLYNNLLCQVVGTKYVRLYPPQADEYMRPMPKNVNGVDMSNTSAIDLGLIEGWDECDDDFDEAADFIREVQESLEDVEYFECILEPGDTLLIPVGWWHYVRSLSVSFSVSFWWN</sequence>
<keyword evidence="4" id="KW-1185">Reference proteome</keyword>
<feature type="domain" description="JmjC" evidence="2">
    <location>
        <begin position="336"/>
        <end position="513"/>
    </location>
</feature>
<dbReference type="PANTHER" id="PTHR12461">
    <property type="entry name" value="HYPOXIA-INDUCIBLE FACTOR 1 ALPHA INHIBITOR-RELATED"/>
    <property type="match status" value="1"/>
</dbReference>
<reference evidence="3 4" key="1">
    <citation type="journal article" date="2019" name="Appl. Microbiol. Biotechnol.">
        <title>Genome sequence of Isaria javanica and comparative genome analysis insights into family S53 peptidase evolution in fungal entomopathogens.</title>
        <authorList>
            <person name="Lin R."/>
            <person name="Zhang X."/>
            <person name="Xin B."/>
            <person name="Zou M."/>
            <person name="Gao Y."/>
            <person name="Qin F."/>
            <person name="Hu Q."/>
            <person name="Xie B."/>
            <person name="Cheng X."/>
        </authorList>
    </citation>
    <scope>NUCLEOTIDE SEQUENCE [LARGE SCALE GENOMIC DNA]</scope>
    <source>
        <strain evidence="3 4">IJ1G</strain>
    </source>
</reference>
<dbReference type="Pfam" id="PF13621">
    <property type="entry name" value="Cupin_8"/>
    <property type="match status" value="1"/>
</dbReference>
<name>A0A545UUM7_9HYPO</name>
<evidence type="ECO:0000256" key="1">
    <source>
        <dbReference type="SAM" id="MobiDB-lite"/>
    </source>
</evidence>
<accession>A0A545UUM7</accession>
<dbReference type="Gene3D" id="2.60.120.650">
    <property type="entry name" value="Cupin"/>
    <property type="match status" value="1"/>
</dbReference>
<dbReference type="SUPFAM" id="SSF51197">
    <property type="entry name" value="Clavaminate synthase-like"/>
    <property type="match status" value="1"/>
</dbReference>
<gene>
    <name evidence="3" type="ORF">IF1G_08463</name>
</gene>
<dbReference type="PANTHER" id="PTHR12461:SF101">
    <property type="entry name" value="TRNA WYBUTOSINE-SYNTHESIZING PROTEIN 4"/>
    <property type="match status" value="1"/>
</dbReference>